<dbReference type="EMBL" id="VHHP01000001">
    <property type="protein sequence ID" value="TPR54675.1"/>
    <property type="molecule type" value="Genomic_DNA"/>
</dbReference>
<keyword evidence="1" id="KW-0472">Membrane</keyword>
<gene>
    <name evidence="2" type="ORF">FJR74_00165</name>
</gene>
<organism evidence="2 3">
    <name type="scientific">Metamycoplasma neophronis</name>
    <dbReference type="NCBI Taxonomy" id="872983"/>
    <lineage>
        <taxon>Bacteria</taxon>
        <taxon>Bacillati</taxon>
        <taxon>Mycoplasmatota</taxon>
        <taxon>Mycoplasmoidales</taxon>
        <taxon>Metamycoplasmataceae</taxon>
        <taxon>Metamycoplasma</taxon>
    </lineage>
</organism>
<comment type="caution">
    <text evidence="2">The sequence shown here is derived from an EMBL/GenBank/DDBJ whole genome shotgun (WGS) entry which is preliminary data.</text>
</comment>
<keyword evidence="1" id="KW-1133">Transmembrane helix</keyword>
<dbReference type="NCBIfam" id="NF045833">
    <property type="entry name" value="P80_membrane"/>
    <property type="match status" value="1"/>
</dbReference>
<proteinExistence type="predicted"/>
<dbReference type="Proteomes" id="UP000316851">
    <property type="component" value="Unassembled WGS sequence"/>
</dbReference>
<evidence type="ECO:0000313" key="2">
    <source>
        <dbReference type="EMBL" id="TPR54675.1"/>
    </source>
</evidence>
<evidence type="ECO:0000256" key="1">
    <source>
        <dbReference type="SAM" id="Phobius"/>
    </source>
</evidence>
<reference evidence="2" key="1">
    <citation type="submission" date="2019-06" db="EMBL/GenBank/DDBJ databases">
        <title>Mycoplasma neophronis type strain whole genome sequence.</title>
        <authorList>
            <person name="Spergser J."/>
        </authorList>
    </citation>
    <scope>NUCLEOTIDE SEQUENCE [LARGE SCALE GENOMIC DNA]</scope>
    <source>
        <strain evidence="2">DSM 24097</strain>
    </source>
</reference>
<accession>A0ABY2Z0J9</accession>
<protein>
    <recommendedName>
        <fullName evidence="4">Membrane protein P80</fullName>
    </recommendedName>
</protein>
<sequence length="715" mass="80885">MSSENKKTQTTEQKAKRKKILWGIFWGTAVSAVVAAGIGIPLVQAKKSLPKPTPLLNNDSVIMTLTGPNGKEVKVTWGNINQVHELVNANKNIATGVEQHLTKYLYEQEYKGSLWYEAVYNADKAKSDEKSFALPTIEKVRQDVTKELDDVEKKYQEQYGVEKKWEEKFLEYLASPLYGNAKSKTEAIEYKVTEKLNKDAYRRYQTQVNTDFTYSELKNGIVANKDVFYTYKGEKIEIAKKGETIRLSFAKENQNYVLPAEDTIELKTDSKDEVKVPIFTTKSYVEAYINADRFIAPWIARKQSVVSGMTLSAHPNMTDSSAAWTVTKAEMIKLLTFSTYLVDDNQVQVALGIDKLADFTGVSPLLESANITSAEEIAAKNTEKIIQYVASNNKDAAKYGSEGYKNIVDQINTNDPAKYIPLMSVLLGDATADSGIYKYSEKSTLFSDLKNSLVAIFGEDKFSYDSKTQKTFKEVLSQAAVTKNKTDNYVEEYAKYNEAVSKYINQMNDKDFQNKFGMAFRDAFGDANNSYKIGSLIKVGSNFLTVSDAGIAIKNIYVLSTPEIVQRLIAHDLAIQSKANYTSTLTTQLFNLDTIFNGILTKDFMVNDLLSQDEFKTYIKQQEYTNLDNKTVKFTDDDIAKALKYEKLLDETQKYQLIQNKANEIKTFIKAKFDNGVYADFKYNQASNQFYLDPHDTQDVLPYLFNTIVNFIKGI</sequence>
<evidence type="ECO:0000313" key="3">
    <source>
        <dbReference type="Proteomes" id="UP000316851"/>
    </source>
</evidence>
<evidence type="ECO:0008006" key="4">
    <source>
        <dbReference type="Google" id="ProtNLM"/>
    </source>
</evidence>
<keyword evidence="1" id="KW-0812">Transmembrane</keyword>
<name>A0ABY2Z0J9_9BACT</name>
<dbReference type="RefSeq" id="WP_140914528.1">
    <property type="nucleotide sequence ID" value="NZ_VHHP01000001.1"/>
</dbReference>
<keyword evidence="3" id="KW-1185">Reference proteome</keyword>
<feature type="transmembrane region" description="Helical" evidence="1">
    <location>
        <begin position="20"/>
        <end position="43"/>
    </location>
</feature>